<evidence type="ECO:0000256" key="1">
    <source>
        <dbReference type="ARBA" id="ARBA00022485"/>
    </source>
</evidence>
<feature type="domain" description="Radical SAM core" evidence="9">
    <location>
        <begin position="51"/>
        <end position="273"/>
    </location>
</feature>
<protein>
    <submittedName>
        <fullName evidence="10">[FeFe] hydrogenase H-cluster radical SAM maturase HydE</fullName>
    </submittedName>
</protein>
<organism evidence="10 11">
    <name type="scientific">Mogibacterium timidum</name>
    <dbReference type="NCBI Taxonomy" id="35519"/>
    <lineage>
        <taxon>Bacteria</taxon>
        <taxon>Bacillati</taxon>
        <taxon>Bacillota</taxon>
        <taxon>Clostridia</taxon>
        <taxon>Peptostreptococcales</taxon>
        <taxon>Anaerovoracaceae</taxon>
        <taxon>Mogibacterium</taxon>
    </lineage>
</organism>
<dbReference type="InterPro" id="IPR058240">
    <property type="entry name" value="rSAM_sf"/>
</dbReference>
<dbReference type="InterPro" id="IPR024021">
    <property type="entry name" value="FeFe-hyd_HydE_rSAM"/>
</dbReference>
<dbReference type="EMBL" id="JABXYR010000002">
    <property type="protein sequence ID" value="NWO23682.1"/>
    <property type="molecule type" value="Genomic_DNA"/>
</dbReference>
<feature type="binding site" evidence="8">
    <location>
        <position position="185"/>
    </location>
    <ligand>
        <name>S-adenosyl-L-methionine</name>
        <dbReference type="ChEBI" id="CHEBI:59789"/>
    </ligand>
</feature>
<dbReference type="CDD" id="cd01335">
    <property type="entry name" value="Radical_SAM"/>
    <property type="match status" value="1"/>
</dbReference>
<dbReference type="InterPro" id="IPR006638">
    <property type="entry name" value="Elp3/MiaA/NifB-like_rSAM"/>
</dbReference>
<evidence type="ECO:0000256" key="5">
    <source>
        <dbReference type="ARBA" id="ARBA00023014"/>
    </source>
</evidence>
<comment type="cofactor">
    <cofactor evidence="7">
        <name>[4Fe-4S] cluster</name>
        <dbReference type="ChEBI" id="CHEBI:49883"/>
    </cofactor>
    <text evidence="7">Binds 1 [4Fe-4S] cluster. The cluster is coordinated with 3 cysteines and an exchangeable S-adenosyl-L-methionine.</text>
</comment>
<evidence type="ECO:0000256" key="2">
    <source>
        <dbReference type="ARBA" id="ARBA00022691"/>
    </source>
</evidence>
<evidence type="ECO:0000256" key="7">
    <source>
        <dbReference type="PIRSR" id="PIRSR004762-1"/>
    </source>
</evidence>
<dbReference type="Pfam" id="PF04055">
    <property type="entry name" value="Radical_SAM"/>
    <property type="match status" value="1"/>
</dbReference>
<reference evidence="10 11" key="1">
    <citation type="submission" date="2020-06" db="EMBL/GenBank/DDBJ databases">
        <title>Mogibacterium timidum strain W9173 genomic sequence.</title>
        <authorList>
            <person name="Wade W.G."/>
            <person name="Johnston C.D."/>
            <person name="Chen T."/>
            <person name="Dewhirst F.E."/>
        </authorList>
    </citation>
    <scope>NUCLEOTIDE SEQUENCE [LARGE SCALE GENOMIC DNA]</scope>
    <source>
        <strain evidence="10 11">W9173</strain>
    </source>
</reference>
<dbReference type="InterPro" id="IPR010722">
    <property type="entry name" value="BATS_dom"/>
</dbReference>
<evidence type="ECO:0000256" key="6">
    <source>
        <dbReference type="ARBA" id="ARBA00034078"/>
    </source>
</evidence>
<dbReference type="PANTHER" id="PTHR43726">
    <property type="entry name" value="3-METHYLORNITHINE SYNTHASE"/>
    <property type="match status" value="1"/>
</dbReference>
<evidence type="ECO:0000313" key="11">
    <source>
        <dbReference type="Proteomes" id="UP000526307"/>
    </source>
</evidence>
<feature type="binding site" evidence="7">
    <location>
        <position position="69"/>
    </location>
    <ligand>
        <name>[4Fe-4S] cluster</name>
        <dbReference type="ChEBI" id="CHEBI:49883"/>
        <note>4Fe-4S-S-AdoMet</note>
    </ligand>
</feature>
<dbReference type="InterPro" id="IPR034422">
    <property type="entry name" value="HydE/PylB-like"/>
</dbReference>
<keyword evidence="11" id="KW-1185">Reference proteome</keyword>
<comment type="caution">
    <text evidence="10">The sequence shown here is derived from an EMBL/GenBank/DDBJ whole genome shotgun (WGS) entry which is preliminary data.</text>
</comment>
<dbReference type="PROSITE" id="PS51918">
    <property type="entry name" value="RADICAL_SAM"/>
    <property type="match status" value="1"/>
</dbReference>
<feature type="binding site" evidence="7">
    <location>
        <position position="72"/>
    </location>
    <ligand>
        <name>[4Fe-4S] cluster</name>
        <dbReference type="ChEBI" id="CHEBI:49883"/>
        <note>4Fe-4S-S-AdoMet</note>
    </ligand>
</feature>
<dbReference type="SFLD" id="SFLDS00029">
    <property type="entry name" value="Radical_SAM"/>
    <property type="match status" value="1"/>
</dbReference>
<dbReference type="GO" id="GO:0042364">
    <property type="term" value="P:water-soluble vitamin biosynthetic process"/>
    <property type="evidence" value="ECO:0007669"/>
    <property type="project" value="UniProtKB-ARBA"/>
</dbReference>
<dbReference type="PANTHER" id="PTHR43726:SF1">
    <property type="entry name" value="BIOTIN SYNTHASE"/>
    <property type="match status" value="1"/>
</dbReference>
<evidence type="ECO:0000313" key="10">
    <source>
        <dbReference type="EMBL" id="NWO23682.1"/>
    </source>
</evidence>
<evidence type="ECO:0000256" key="4">
    <source>
        <dbReference type="ARBA" id="ARBA00023004"/>
    </source>
</evidence>
<proteinExistence type="predicted"/>
<dbReference type="Gene3D" id="3.20.20.70">
    <property type="entry name" value="Aldolase class I"/>
    <property type="match status" value="1"/>
</dbReference>
<feature type="binding site" evidence="8">
    <location>
        <position position="140"/>
    </location>
    <ligand>
        <name>(3R)-3-methyl-D-ornithine</name>
        <dbReference type="ChEBI" id="CHEBI:64642"/>
    </ligand>
</feature>
<keyword evidence="1 7" id="KW-0004">4Fe-4S</keyword>
<gene>
    <name evidence="10" type="primary">hydE</name>
    <name evidence="10" type="ORF">HW270_06350</name>
</gene>
<dbReference type="GO" id="GO:0051539">
    <property type="term" value="F:4 iron, 4 sulfur cluster binding"/>
    <property type="evidence" value="ECO:0007669"/>
    <property type="project" value="UniProtKB-KW"/>
</dbReference>
<evidence type="ECO:0000259" key="9">
    <source>
        <dbReference type="PROSITE" id="PS51918"/>
    </source>
</evidence>
<keyword evidence="3" id="KW-0479">Metal-binding</keyword>
<dbReference type="NCBIfam" id="TIGR03956">
    <property type="entry name" value="rSAM_HydE"/>
    <property type="match status" value="1"/>
</dbReference>
<dbReference type="SFLD" id="SFLDG01280">
    <property type="entry name" value="HydE/PylB-like"/>
    <property type="match status" value="1"/>
</dbReference>
<dbReference type="GO" id="GO:0046872">
    <property type="term" value="F:metal ion binding"/>
    <property type="evidence" value="ECO:0007669"/>
    <property type="project" value="UniProtKB-KW"/>
</dbReference>
<keyword evidence="2 7" id="KW-0949">S-adenosyl-L-methionine</keyword>
<feature type="binding site" evidence="8">
    <location>
        <position position="165"/>
    </location>
    <ligand>
        <name>S-adenosyl-L-methionine</name>
        <dbReference type="ChEBI" id="CHEBI:59789"/>
    </ligand>
</feature>
<dbReference type="SMART" id="SM00729">
    <property type="entry name" value="Elp3"/>
    <property type="match status" value="1"/>
</dbReference>
<dbReference type="SFLD" id="SFLDG01060">
    <property type="entry name" value="BATS_domain_containing"/>
    <property type="match status" value="1"/>
</dbReference>
<evidence type="ECO:0000256" key="3">
    <source>
        <dbReference type="ARBA" id="ARBA00022723"/>
    </source>
</evidence>
<evidence type="ECO:0000256" key="8">
    <source>
        <dbReference type="PIRSR" id="PIRSR004762-2"/>
    </source>
</evidence>
<name>A0A7Y8VSL4_9FIRM</name>
<dbReference type="PIRSF" id="PIRSF004762">
    <property type="entry name" value="CHP00423"/>
    <property type="match status" value="1"/>
</dbReference>
<dbReference type="SFLD" id="SFLDF00348">
    <property type="entry name" value="FeFe_hydrogenase_maturase_(Hyd"/>
    <property type="match status" value="1"/>
</dbReference>
<dbReference type="SMART" id="SM00876">
    <property type="entry name" value="BATS"/>
    <property type="match status" value="1"/>
</dbReference>
<dbReference type="GO" id="GO:0044272">
    <property type="term" value="P:sulfur compound biosynthetic process"/>
    <property type="evidence" value="ECO:0007669"/>
    <property type="project" value="UniProtKB-ARBA"/>
</dbReference>
<accession>A0A7Y8VSL4</accession>
<dbReference type="SUPFAM" id="SSF102114">
    <property type="entry name" value="Radical SAM enzymes"/>
    <property type="match status" value="1"/>
</dbReference>
<feature type="binding site" evidence="7">
    <location>
        <position position="65"/>
    </location>
    <ligand>
        <name>[4Fe-4S] cluster</name>
        <dbReference type="ChEBI" id="CHEBI:49883"/>
        <note>4Fe-4S-S-AdoMet</note>
    </ligand>
</feature>
<dbReference type="Proteomes" id="UP000526307">
    <property type="component" value="Unassembled WGS sequence"/>
</dbReference>
<dbReference type="GO" id="GO:0016740">
    <property type="term" value="F:transferase activity"/>
    <property type="evidence" value="ECO:0007669"/>
    <property type="project" value="TreeGrafter"/>
</dbReference>
<keyword evidence="5 7" id="KW-0411">Iron-sulfur</keyword>
<dbReference type="AlphaFoldDB" id="A0A7Y8VSL4"/>
<keyword evidence="4 7" id="KW-0408">Iron</keyword>
<dbReference type="InterPro" id="IPR007197">
    <property type="entry name" value="rSAM"/>
</dbReference>
<sequence length="358" mass="40839">MSEVMKIARKLVKQGYLEHDEYARLLANRNDKVREYLRSTAQETAIENYGHDIFLRGIIEFTNTCRNDCYYCGIRKSNGKVDRYRLNPDRILHCCEIGYRIGLRTFVLQGGEDPYFTDDRMCELIRGIKSKYPDCAITLSIGEKERESYERYFEAGADRFLLRHETADADHYSKLHPETLSLEHRMKCLNTLKDIGYQIGAGFMVGSPGQTYDTVASDFEYLHSLNPHMIGIGPFIHHDDTPFRDEPDGTVEMTLYCLSILRIMFPKVLLPATTALGTIDEKGREKGVLAGANVIMPSLSPDDIRGKYLIYDGKAGVDDEAEAGRKLLDVKLAKIGYRTVTERGDYKGWNRTQNSIRS</sequence>
<dbReference type="RefSeq" id="WP_178978672.1">
    <property type="nucleotide sequence ID" value="NZ_JABXYR010000002.1"/>
</dbReference>
<comment type="cofactor">
    <cofactor evidence="6">
        <name>[2Fe-2S] cluster</name>
        <dbReference type="ChEBI" id="CHEBI:190135"/>
    </cofactor>
</comment>
<dbReference type="InterPro" id="IPR013785">
    <property type="entry name" value="Aldolase_TIM"/>
</dbReference>